<accession>A0ABD0LET5</accession>
<keyword evidence="2" id="KW-1185">Reference proteome</keyword>
<evidence type="ECO:0000313" key="1">
    <source>
        <dbReference type="EMBL" id="KAK7497686.1"/>
    </source>
</evidence>
<sequence>MTMTVPSKPSHDPRLLECFGFTAQLSVLISAILGVSPEAGVANSGVNKNCKTHGMVSGALAIITCLYRPRERGVVTSYDASHGS</sequence>
<name>A0ABD0LET5_9CAEN</name>
<reference evidence="1 2" key="1">
    <citation type="journal article" date="2023" name="Sci. Data">
        <title>Genome assembly of the Korean intertidal mud-creeper Batillaria attramentaria.</title>
        <authorList>
            <person name="Patra A.K."/>
            <person name="Ho P.T."/>
            <person name="Jun S."/>
            <person name="Lee S.J."/>
            <person name="Kim Y."/>
            <person name="Won Y.J."/>
        </authorList>
    </citation>
    <scope>NUCLEOTIDE SEQUENCE [LARGE SCALE GENOMIC DNA]</scope>
    <source>
        <strain evidence="1">Wonlab-2016</strain>
    </source>
</reference>
<proteinExistence type="predicted"/>
<comment type="caution">
    <text evidence="1">The sequence shown here is derived from an EMBL/GenBank/DDBJ whole genome shotgun (WGS) entry which is preliminary data.</text>
</comment>
<organism evidence="1 2">
    <name type="scientific">Batillaria attramentaria</name>
    <dbReference type="NCBI Taxonomy" id="370345"/>
    <lineage>
        <taxon>Eukaryota</taxon>
        <taxon>Metazoa</taxon>
        <taxon>Spiralia</taxon>
        <taxon>Lophotrochozoa</taxon>
        <taxon>Mollusca</taxon>
        <taxon>Gastropoda</taxon>
        <taxon>Caenogastropoda</taxon>
        <taxon>Sorbeoconcha</taxon>
        <taxon>Cerithioidea</taxon>
        <taxon>Batillariidae</taxon>
        <taxon>Batillaria</taxon>
    </lineage>
</organism>
<gene>
    <name evidence="1" type="ORF">BaRGS_00011081</name>
</gene>
<protein>
    <submittedName>
        <fullName evidence="1">Uncharacterized protein</fullName>
    </submittedName>
</protein>
<dbReference type="Proteomes" id="UP001519460">
    <property type="component" value="Unassembled WGS sequence"/>
</dbReference>
<dbReference type="EMBL" id="JACVVK020000056">
    <property type="protein sequence ID" value="KAK7497686.1"/>
    <property type="molecule type" value="Genomic_DNA"/>
</dbReference>
<evidence type="ECO:0000313" key="2">
    <source>
        <dbReference type="Proteomes" id="UP001519460"/>
    </source>
</evidence>
<dbReference type="AlphaFoldDB" id="A0ABD0LET5"/>